<feature type="transmembrane region" description="Helical" evidence="1">
    <location>
        <begin position="170"/>
        <end position="189"/>
    </location>
</feature>
<gene>
    <name evidence="2" type="ORF">LZ016_03935</name>
</gene>
<comment type="caution">
    <text evidence="2">The sequence shown here is derived from an EMBL/GenBank/DDBJ whole genome shotgun (WGS) entry which is preliminary data.</text>
</comment>
<feature type="transmembrane region" description="Helical" evidence="1">
    <location>
        <begin position="20"/>
        <end position="40"/>
    </location>
</feature>
<name>A0ABS9VJU4_9SPHN</name>
<organism evidence="2 3">
    <name type="scientific">Sphingomonas telluris</name>
    <dbReference type="NCBI Taxonomy" id="2907998"/>
    <lineage>
        <taxon>Bacteria</taxon>
        <taxon>Pseudomonadati</taxon>
        <taxon>Pseudomonadota</taxon>
        <taxon>Alphaproteobacteria</taxon>
        <taxon>Sphingomonadales</taxon>
        <taxon>Sphingomonadaceae</taxon>
        <taxon>Sphingomonas</taxon>
    </lineage>
</organism>
<evidence type="ECO:0000313" key="3">
    <source>
        <dbReference type="Proteomes" id="UP001203058"/>
    </source>
</evidence>
<keyword evidence="1" id="KW-1133">Transmembrane helix</keyword>
<feature type="transmembrane region" description="Helical" evidence="1">
    <location>
        <begin position="426"/>
        <end position="449"/>
    </location>
</feature>
<feature type="transmembrane region" description="Helical" evidence="1">
    <location>
        <begin position="112"/>
        <end position="133"/>
    </location>
</feature>
<feature type="transmembrane region" description="Helical" evidence="1">
    <location>
        <begin position="145"/>
        <end position="164"/>
    </location>
</feature>
<evidence type="ECO:0008006" key="4">
    <source>
        <dbReference type="Google" id="ProtNLM"/>
    </source>
</evidence>
<reference evidence="2 3" key="1">
    <citation type="submission" date="2022-03" db="EMBL/GenBank/DDBJ databases">
        <authorList>
            <person name="Jo J.-H."/>
            <person name="Im W.-T."/>
        </authorList>
    </citation>
    <scope>NUCLEOTIDE SEQUENCE [LARGE SCALE GENOMIC DNA]</scope>
    <source>
        <strain evidence="2 3">SM33</strain>
    </source>
</reference>
<dbReference type="Proteomes" id="UP001203058">
    <property type="component" value="Unassembled WGS sequence"/>
</dbReference>
<feature type="transmembrane region" description="Helical" evidence="1">
    <location>
        <begin position="456"/>
        <end position="473"/>
    </location>
</feature>
<feature type="transmembrane region" description="Helical" evidence="1">
    <location>
        <begin position="237"/>
        <end position="260"/>
    </location>
</feature>
<sequence length="483" mass="51374">MGHPAGSGDGTRSWRGEGAIFAATLLFMLWPLLLNGAPFYSEDSPSYLRGGAFGFSTGFLILGHWWQALLGSASAVSAAPDPHAVVSTAVAEAGGTRSVIYSVTTYLLRAPGMTLVALAVAQAAAVTAMIGCFRRLIAPGLSVSVAVMAGAAIAFLTSAGWYAAYAVPDIFAGVAICGALALTVFFDRLSKLARALLVLLTAFSITVHGSHLPLTFAVLVAGVTANLWLRRKTSVPLFAWAAGPLVLAVLALLATSYVAFGELSLAPKRYPIQLARSVADGPGAWYLRDHCATQHYAICELFGRNPPRDVGDFLWAKTGVRYRATPEQMDRIRAEESMIVRAAAMEYPGVQIRRSVTNTFVQLFRFGPQGLIFGRRIVGAEDPTLEQASPDRPALKVAGFFLIYASFLASIVALIAYRRRLTREEVAAICVVAVGLLANAAVCGILSAVTDRYQGRVAWVLPALACAILLRVWNGSRPPVTSA</sequence>
<dbReference type="RefSeq" id="WP_241445991.1">
    <property type="nucleotide sequence ID" value="NZ_JAKZHW010000001.1"/>
</dbReference>
<feature type="transmembrane region" description="Helical" evidence="1">
    <location>
        <begin position="397"/>
        <end position="420"/>
    </location>
</feature>
<keyword evidence="1" id="KW-0472">Membrane</keyword>
<keyword evidence="3" id="KW-1185">Reference proteome</keyword>
<feature type="transmembrane region" description="Helical" evidence="1">
    <location>
        <begin position="47"/>
        <end position="66"/>
    </location>
</feature>
<dbReference type="EMBL" id="JAKZHW010000001">
    <property type="protein sequence ID" value="MCH8615255.1"/>
    <property type="molecule type" value="Genomic_DNA"/>
</dbReference>
<proteinExistence type="predicted"/>
<accession>A0ABS9VJU4</accession>
<evidence type="ECO:0000313" key="2">
    <source>
        <dbReference type="EMBL" id="MCH8615255.1"/>
    </source>
</evidence>
<keyword evidence="1" id="KW-0812">Transmembrane</keyword>
<feature type="transmembrane region" description="Helical" evidence="1">
    <location>
        <begin position="196"/>
        <end position="225"/>
    </location>
</feature>
<evidence type="ECO:0000256" key="1">
    <source>
        <dbReference type="SAM" id="Phobius"/>
    </source>
</evidence>
<protein>
    <recommendedName>
        <fullName evidence="4">DUF2723 domain-containing protein</fullName>
    </recommendedName>
</protein>